<dbReference type="Gene3D" id="1.10.10.60">
    <property type="entry name" value="Homeodomain-like"/>
    <property type="match status" value="2"/>
</dbReference>
<dbReference type="Proteomes" id="UP000182569">
    <property type="component" value="Chromosome"/>
</dbReference>
<feature type="transmembrane region" description="Helical" evidence="4">
    <location>
        <begin position="12"/>
        <end position="35"/>
    </location>
</feature>
<name>A0A1J0GDV2_9CLOT</name>
<reference evidence="7" key="1">
    <citation type="journal article" date="2016" name="Front. Microbiol.">
        <title>Complete Genome Sequence of Clostridium estertheticum DSM 8809, a Microbe Identified in Spoiled Vacuum Packed Beef.</title>
        <authorList>
            <person name="Yu Z."/>
            <person name="Gunn L."/>
            <person name="Brennan E."/>
            <person name="Reid R."/>
            <person name="Wall P.G."/>
            <person name="Gaora O.P."/>
            <person name="Hurley D."/>
            <person name="Bolton D."/>
            <person name="Fanning S."/>
        </authorList>
    </citation>
    <scope>NUCLEOTIDE SEQUENCE [LARGE SCALE GENOMIC DNA]</scope>
    <source>
        <strain evidence="7">DSM 8809</strain>
    </source>
</reference>
<dbReference type="EMBL" id="CP015756">
    <property type="protein sequence ID" value="APC39529.1"/>
    <property type="molecule type" value="Genomic_DNA"/>
</dbReference>
<evidence type="ECO:0000313" key="7">
    <source>
        <dbReference type="Proteomes" id="UP000182569"/>
    </source>
</evidence>
<evidence type="ECO:0000259" key="5">
    <source>
        <dbReference type="PROSITE" id="PS01124"/>
    </source>
</evidence>
<feature type="domain" description="HTH araC/xylS-type" evidence="5">
    <location>
        <begin position="675"/>
        <end position="774"/>
    </location>
</feature>
<dbReference type="SUPFAM" id="SSF46689">
    <property type="entry name" value="Homeodomain-like"/>
    <property type="match status" value="1"/>
</dbReference>
<dbReference type="InterPro" id="IPR020449">
    <property type="entry name" value="Tscrpt_reg_AraC-type_HTH"/>
</dbReference>
<dbReference type="PANTHER" id="PTHR43280:SF10">
    <property type="entry name" value="REGULATORY PROTEIN POCR"/>
    <property type="match status" value="1"/>
</dbReference>
<dbReference type="Pfam" id="PF12833">
    <property type="entry name" value="HTH_18"/>
    <property type="match status" value="1"/>
</dbReference>
<evidence type="ECO:0000256" key="4">
    <source>
        <dbReference type="SAM" id="Phobius"/>
    </source>
</evidence>
<dbReference type="PROSITE" id="PS01124">
    <property type="entry name" value="HTH_ARAC_FAMILY_2"/>
    <property type="match status" value="1"/>
</dbReference>
<dbReference type="PRINTS" id="PR00032">
    <property type="entry name" value="HTHARAC"/>
</dbReference>
<protein>
    <recommendedName>
        <fullName evidence="5">HTH araC/xylS-type domain-containing protein</fullName>
    </recommendedName>
</protein>
<dbReference type="KEGG" id="ceu:A7L45_05340"/>
<keyword evidence="3" id="KW-0804">Transcription</keyword>
<dbReference type="InterPro" id="IPR009057">
    <property type="entry name" value="Homeodomain-like_sf"/>
</dbReference>
<keyword evidence="7" id="KW-1185">Reference proteome</keyword>
<accession>A0A1J0GDV2</accession>
<dbReference type="SMART" id="SM00342">
    <property type="entry name" value="HTH_ARAC"/>
    <property type="match status" value="1"/>
</dbReference>
<gene>
    <name evidence="6" type="ORF">A7L45_05340</name>
</gene>
<dbReference type="STRING" id="1552.A7L45_05340"/>
<dbReference type="GO" id="GO:0003700">
    <property type="term" value="F:DNA-binding transcription factor activity"/>
    <property type="evidence" value="ECO:0007669"/>
    <property type="project" value="InterPro"/>
</dbReference>
<sequence length="774" mass="89257">MFKIYKNFDNKLFLKFIVPYIFILAVPLVMGFGVYRIAANIVKEDIKESNISMLNQSKNIVEKQLQQIDHLSIQLATNDKLASLFDLKEPLLDSDYLKIKNVIEELNKYTSNMDYLSGYYIYLKNSNYIITQDTLYKADIYYNMVLKFKDLEYKTWVNMLMSNHFAPEYVSLKSYDVKGLGSNNTNFVQSVPFGYNKKPMGAVTISFENEKIKELISYIDISKGGFVYVENKKGELITSLPENMNLSNRMDSKELTKKEGFFSKNIDGKKMMVTYITSKERGWKYVIVLPADLVFANLNGFTFITVKLFLITLLVGILVASILAYRNSKPVFDIVKQLKQFNSDESVVNKNTFSSINGSVSNLILTNNELQKDIDNQKSLIHSAFLEKLIRGQIYNEAEFLAISAYVGIDISKGKSIVILLKVFNNESTVINLNNEIIKELNISKAIIRGVLTKHFTGNVFFHDIDQQTIAIILNSDIKDTEAFYKKIEDNVANVKKELLDNINLKVDASGGEPYSNPLELWHSFEQAVHALDNFDGKYSIVWSHNLEIETENYYYPLDVEQKLLNHTKIGDKGQVNKLLDFIYYENFETRNLNSCKSYDVVKELKSTIRKMLPDFKDNEDSKNNEDIKDINNILREVNSKNSYDVNFKLVANAYYNLCDLILVQKGNSNLNLMNKIKRYIESNYMDKNLCLYKVSSEFNLSEGYFSHLFKEQTDINFTDYLEKTRLNNANILLKNRELTITGISEMVGYNSAQSFRRAFKRLFGVSPTDVRKN</sequence>
<dbReference type="PANTHER" id="PTHR43280">
    <property type="entry name" value="ARAC-FAMILY TRANSCRIPTIONAL REGULATOR"/>
    <property type="match status" value="1"/>
</dbReference>
<evidence type="ECO:0000256" key="2">
    <source>
        <dbReference type="ARBA" id="ARBA00023125"/>
    </source>
</evidence>
<dbReference type="OrthoDB" id="368621at2"/>
<feature type="transmembrane region" description="Helical" evidence="4">
    <location>
        <begin position="308"/>
        <end position="325"/>
    </location>
</feature>
<dbReference type="Gene3D" id="3.30.450.20">
    <property type="entry name" value="PAS domain"/>
    <property type="match status" value="1"/>
</dbReference>
<dbReference type="AlphaFoldDB" id="A0A1J0GDV2"/>
<dbReference type="GO" id="GO:0043565">
    <property type="term" value="F:sequence-specific DNA binding"/>
    <property type="evidence" value="ECO:0007669"/>
    <property type="project" value="InterPro"/>
</dbReference>
<keyword evidence="1" id="KW-0805">Transcription regulation</keyword>
<keyword evidence="4" id="KW-0472">Membrane</keyword>
<evidence type="ECO:0000313" key="6">
    <source>
        <dbReference type="EMBL" id="APC39529.1"/>
    </source>
</evidence>
<keyword evidence="4" id="KW-1133">Transmembrane helix</keyword>
<dbReference type="RefSeq" id="WP_071611822.1">
    <property type="nucleotide sequence ID" value="NZ_CP015756.1"/>
</dbReference>
<evidence type="ECO:0000256" key="1">
    <source>
        <dbReference type="ARBA" id="ARBA00023015"/>
    </source>
</evidence>
<evidence type="ECO:0000256" key="3">
    <source>
        <dbReference type="ARBA" id="ARBA00023163"/>
    </source>
</evidence>
<organism evidence="6 7">
    <name type="scientific">Clostridium estertheticum subsp. estertheticum</name>
    <dbReference type="NCBI Taxonomy" id="1552"/>
    <lineage>
        <taxon>Bacteria</taxon>
        <taxon>Bacillati</taxon>
        <taxon>Bacillota</taxon>
        <taxon>Clostridia</taxon>
        <taxon>Eubacteriales</taxon>
        <taxon>Clostridiaceae</taxon>
        <taxon>Clostridium</taxon>
    </lineage>
</organism>
<keyword evidence="2" id="KW-0238">DNA-binding</keyword>
<keyword evidence="4" id="KW-0812">Transmembrane</keyword>
<proteinExistence type="predicted"/>
<dbReference type="InterPro" id="IPR018060">
    <property type="entry name" value="HTH_AraC"/>
</dbReference>